<sequence length="242" mass="26122">MKIEVCVDNIESAIIAEQAGADRIELCTALPLGGLTPHYSLIKVATQKLSIPVYVMIRPRAGDFLFNADEQQMMIDDIEMAKQLGAAGVVIGALTVNAEIDIALTKMLMQSARGLDVTFHRAFDLCQDPLHALQQLIELGCSRILTSGQAATAAQGQTLLTQLVQQAQHKISIMAGAGINADNALTIAQQTGITELHLSGKSYRPSKMQYQNSQAAMGQNANEDTQILVTDFAKINAVRKLF</sequence>
<dbReference type="AlphaFoldDB" id="A0A1A7NWW0"/>
<name>A0A1A7NWW0_9PAST</name>
<organism evidence="3 4">
    <name type="scientific">Gallibacterium salpingitidis</name>
    <dbReference type="NCBI Taxonomy" id="505341"/>
    <lineage>
        <taxon>Bacteria</taxon>
        <taxon>Pseudomonadati</taxon>
        <taxon>Pseudomonadota</taxon>
        <taxon>Gammaproteobacteria</taxon>
        <taxon>Pasteurellales</taxon>
        <taxon>Pasteurellaceae</taxon>
        <taxon>Gallibacterium</taxon>
    </lineage>
</organism>
<protein>
    <recommendedName>
        <fullName evidence="2">PF03932 family protein CutC</fullName>
    </recommendedName>
</protein>
<proteinExistence type="inferred from homology"/>
<comment type="subcellular location">
    <subcellularLocation>
        <location evidence="2">Cytoplasm</location>
    </subcellularLocation>
</comment>
<comment type="caution">
    <text evidence="2">Once thought to be involved in copper homeostasis, experiments in E.coli have shown this is not the case.</text>
</comment>
<gene>
    <name evidence="2" type="primary">cutC</name>
    <name evidence="3" type="ORF">QS62_06965</name>
</gene>
<dbReference type="HAMAP" id="MF_00795">
    <property type="entry name" value="CutC"/>
    <property type="match status" value="1"/>
</dbReference>
<keyword evidence="2" id="KW-0963">Cytoplasm</keyword>
<dbReference type="EMBL" id="JTJL01000030">
    <property type="protein sequence ID" value="OBW94178.1"/>
    <property type="molecule type" value="Genomic_DNA"/>
</dbReference>
<dbReference type="GO" id="GO:0005507">
    <property type="term" value="F:copper ion binding"/>
    <property type="evidence" value="ECO:0007669"/>
    <property type="project" value="TreeGrafter"/>
</dbReference>
<dbReference type="InterPro" id="IPR005627">
    <property type="entry name" value="CutC-like"/>
</dbReference>
<reference evidence="3 4" key="1">
    <citation type="submission" date="2014-11" db="EMBL/GenBank/DDBJ databases">
        <title>Pan-genome of Gallibacterium spp.</title>
        <authorList>
            <person name="Kudirkiene E."/>
            <person name="Bojesen A.M."/>
        </authorList>
    </citation>
    <scope>NUCLEOTIDE SEQUENCE [LARGE SCALE GENOMIC DNA]</scope>
    <source>
        <strain evidence="3 4">F150</strain>
    </source>
</reference>
<dbReference type="GO" id="GO:0005737">
    <property type="term" value="C:cytoplasm"/>
    <property type="evidence" value="ECO:0007669"/>
    <property type="project" value="UniProtKB-SubCell"/>
</dbReference>
<evidence type="ECO:0000313" key="3">
    <source>
        <dbReference type="EMBL" id="OBW94178.1"/>
    </source>
</evidence>
<dbReference type="Proteomes" id="UP000092649">
    <property type="component" value="Unassembled WGS sequence"/>
</dbReference>
<accession>A0A1A7NWW0</accession>
<comment type="similarity">
    <text evidence="1 2">Belongs to the CutC family.</text>
</comment>
<evidence type="ECO:0000313" key="4">
    <source>
        <dbReference type="Proteomes" id="UP000092649"/>
    </source>
</evidence>
<dbReference type="RefSeq" id="WP_066107990.1">
    <property type="nucleotide sequence ID" value="NZ_JTJL01000030.1"/>
</dbReference>
<comment type="caution">
    <text evidence="3">The sequence shown here is derived from an EMBL/GenBank/DDBJ whole genome shotgun (WGS) entry which is preliminary data.</text>
</comment>
<dbReference type="OrthoDB" id="9815677at2"/>
<dbReference type="PANTHER" id="PTHR12598">
    <property type="entry name" value="COPPER HOMEOSTASIS PROTEIN CUTC"/>
    <property type="match status" value="1"/>
</dbReference>
<dbReference type="FunFam" id="3.20.20.380:FF:000001">
    <property type="entry name" value="Copper homeostasis protein CutC"/>
    <property type="match status" value="1"/>
</dbReference>
<dbReference type="Gene3D" id="3.20.20.380">
    <property type="entry name" value="Copper homeostasis (CutC) domain"/>
    <property type="match status" value="1"/>
</dbReference>
<evidence type="ECO:0000256" key="1">
    <source>
        <dbReference type="ARBA" id="ARBA00007768"/>
    </source>
</evidence>
<dbReference type="SUPFAM" id="SSF110395">
    <property type="entry name" value="CutC-like"/>
    <property type="match status" value="1"/>
</dbReference>
<dbReference type="InterPro" id="IPR036822">
    <property type="entry name" value="CutC-like_dom_sf"/>
</dbReference>
<dbReference type="Pfam" id="PF03932">
    <property type="entry name" value="CutC"/>
    <property type="match status" value="1"/>
</dbReference>
<dbReference type="PATRIC" id="fig|505341.3.peg.1402"/>
<evidence type="ECO:0000256" key="2">
    <source>
        <dbReference type="HAMAP-Rule" id="MF_00795"/>
    </source>
</evidence>
<keyword evidence="4" id="KW-1185">Reference proteome</keyword>
<dbReference type="PANTHER" id="PTHR12598:SF0">
    <property type="entry name" value="COPPER HOMEOSTASIS PROTEIN CUTC HOMOLOG"/>
    <property type="match status" value="1"/>
</dbReference>